<dbReference type="PANTHER" id="PTHR30055:SF234">
    <property type="entry name" value="HTH-TYPE TRANSCRIPTIONAL REGULATOR BETI"/>
    <property type="match status" value="1"/>
</dbReference>
<comment type="function">
    <text evidence="7">Repressor involved in choline regulation of the bet genes.</text>
</comment>
<accession>A0ABY1PIX8</accession>
<evidence type="ECO:0000256" key="3">
    <source>
        <dbReference type="ARBA" id="ARBA00023015"/>
    </source>
</evidence>
<dbReference type="InterPro" id="IPR009057">
    <property type="entry name" value="Homeodomain-like_sf"/>
</dbReference>
<dbReference type="EMBL" id="FXTY01000009">
    <property type="protein sequence ID" value="SMP33785.1"/>
    <property type="molecule type" value="Genomic_DNA"/>
</dbReference>
<evidence type="ECO:0000256" key="7">
    <source>
        <dbReference type="HAMAP-Rule" id="MF_00768"/>
    </source>
</evidence>
<keyword evidence="5 7" id="KW-0804">Transcription</keyword>
<dbReference type="RefSeq" id="WP_283427632.1">
    <property type="nucleotide sequence ID" value="NZ_FXTY01000009.1"/>
</dbReference>
<dbReference type="Gene3D" id="1.10.357.10">
    <property type="entry name" value="Tetracycline Repressor, domain 2"/>
    <property type="match status" value="1"/>
</dbReference>
<sequence>MGRTRIRDIRHEELISATITAVHKRGYAVVTMAEIAAEAGASAASINYYFGSKEKLMEATMRRLLTLLKQAMLERYATAKSPHERLMAVIDANFSDRLFTNEQCSIWIQFWANAPYAESLQRLHRINRSRVTAHFRAELRALVAEDRRETLREALQCYMDGVWLEAAQSDTPLNPAQARKEAREVADLMLVSQD</sequence>
<dbReference type="InterPro" id="IPR023772">
    <property type="entry name" value="DNA-bd_HTH_TetR-type_CS"/>
</dbReference>
<dbReference type="PROSITE" id="PS50977">
    <property type="entry name" value="HTH_TETR_2"/>
    <property type="match status" value="1"/>
</dbReference>
<evidence type="ECO:0000259" key="9">
    <source>
        <dbReference type="PROSITE" id="PS50977"/>
    </source>
</evidence>
<keyword evidence="11" id="KW-1185">Reference proteome</keyword>
<proteinExistence type="inferred from homology"/>
<dbReference type="InterPro" id="IPR001647">
    <property type="entry name" value="HTH_TetR"/>
</dbReference>
<protein>
    <recommendedName>
        <fullName evidence="7">HTH-type transcriptional regulator BetI</fullName>
    </recommendedName>
</protein>
<keyword evidence="4 7" id="KW-0238">DNA-binding</keyword>
<dbReference type="HAMAP" id="MF_00768">
    <property type="entry name" value="HTH_type_BetI"/>
    <property type="match status" value="1"/>
</dbReference>
<organism evidence="10 11">
    <name type="scientific">Shimia sagamensis</name>
    <dbReference type="NCBI Taxonomy" id="1566352"/>
    <lineage>
        <taxon>Bacteria</taxon>
        <taxon>Pseudomonadati</taxon>
        <taxon>Pseudomonadota</taxon>
        <taxon>Alphaproteobacteria</taxon>
        <taxon>Rhodobacterales</taxon>
        <taxon>Roseobacteraceae</taxon>
    </lineage>
</organism>
<comment type="caution">
    <text evidence="10">The sequence shown here is derived from an EMBL/GenBank/DDBJ whole genome shotgun (WGS) entry which is preliminary data.</text>
</comment>
<dbReference type="InterPro" id="IPR039538">
    <property type="entry name" value="BetI_C"/>
</dbReference>
<evidence type="ECO:0000256" key="2">
    <source>
        <dbReference type="ARBA" id="ARBA00022491"/>
    </source>
</evidence>
<evidence type="ECO:0000256" key="6">
    <source>
        <dbReference type="ARBA" id="ARBA00024936"/>
    </source>
</evidence>
<keyword evidence="3 7" id="KW-0805">Transcription regulation</keyword>
<feature type="domain" description="HTH tetR-type" evidence="9">
    <location>
        <begin position="8"/>
        <end position="68"/>
    </location>
</feature>
<dbReference type="PRINTS" id="PR00455">
    <property type="entry name" value="HTHTETR"/>
</dbReference>
<evidence type="ECO:0000256" key="8">
    <source>
        <dbReference type="PROSITE-ProRule" id="PRU00335"/>
    </source>
</evidence>
<evidence type="ECO:0000256" key="5">
    <source>
        <dbReference type="ARBA" id="ARBA00023163"/>
    </source>
</evidence>
<feature type="DNA-binding region" description="H-T-H motif" evidence="7 8">
    <location>
        <begin position="31"/>
        <end position="50"/>
    </location>
</feature>
<dbReference type="PROSITE" id="PS01081">
    <property type="entry name" value="HTH_TETR_1"/>
    <property type="match status" value="1"/>
</dbReference>
<dbReference type="InterPro" id="IPR017757">
    <property type="entry name" value="Tscrpt_rep_BetI"/>
</dbReference>
<dbReference type="Pfam" id="PF13977">
    <property type="entry name" value="TetR_C_6"/>
    <property type="match status" value="1"/>
</dbReference>
<keyword evidence="2 7" id="KW-0678">Repressor</keyword>
<evidence type="ECO:0000256" key="1">
    <source>
        <dbReference type="ARBA" id="ARBA00004719"/>
    </source>
</evidence>
<evidence type="ECO:0000256" key="4">
    <source>
        <dbReference type="ARBA" id="ARBA00023125"/>
    </source>
</evidence>
<name>A0ABY1PIX8_9RHOB</name>
<comment type="pathway">
    <text evidence="1 7">Amine and polyamine biosynthesis; betaine biosynthesis via choline pathway [regulation].</text>
</comment>
<dbReference type="NCBIfam" id="TIGR03384">
    <property type="entry name" value="betaine_BetI"/>
    <property type="match status" value="1"/>
</dbReference>
<dbReference type="InterPro" id="IPR050109">
    <property type="entry name" value="HTH-type_TetR-like_transc_reg"/>
</dbReference>
<reference evidence="10 11" key="1">
    <citation type="submission" date="2017-05" db="EMBL/GenBank/DDBJ databases">
        <authorList>
            <person name="Varghese N."/>
            <person name="Submissions S."/>
        </authorList>
    </citation>
    <scope>NUCLEOTIDE SEQUENCE [LARGE SCALE GENOMIC DNA]</scope>
    <source>
        <strain evidence="10 11">DSM 29734</strain>
    </source>
</reference>
<dbReference type="SUPFAM" id="SSF48498">
    <property type="entry name" value="Tetracyclin repressor-like, C-terminal domain"/>
    <property type="match status" value="1"/>
</dbReference>
<gene>
    <name evidence="7" type="primary">betI</name>
    <name evidence="10" type="ORF">SAMN06265373_109133</name>
</gene>
<dbReference type="InterPro" id="IPR036271">
    <property type="entry name" value="Tet_transcr_reg_TetR-rel_C_sf"/>
</dbReference>
<dbReference type="NCBIfam" id="NF001978">
    <property type="entry name" value="PRK00767.1"/>
    <property type="match status" value="1"/>
</dbReference>
<dbReference type="Proteomes" id="UP001157961">
    <property type="component" value="Unassembled WGS sequence"/>
</dbReference>
<evidence type="ECO:0000313" key="11">
    <source>
        <dbReference type="Proteomes" id="UP001157961"/>
    </source>
</evidence>
<dbReference type="SUPFAM" id="SSF46689">
    <property type="entry name" value="Homeodomain-like"/>
    <property type="match status" value="1"/>
</dbReference>
<dbReference type="Pfam" id="PF00440">
    <property type="entry name" value="TetR_N"/>
    <property type="match status" value="1"/>
</dbReference>
<dbReference type="PANTHER" id="PTHR30055">
    <property type="entry name" value="HTH-TYPE TRANSCRIPTIONAL REGULATOR RUTR"/>
    <property type="match status" value="1"/>
</dbReference>
<comment type="function">
    <text evidence="6">Repressor involved in the biosynthesis of the osmoprotectant glycine betaine. It represses transcription of the choline transporter BetT and the genes of BetAB involved in the synthesis of glycine betaine.</text>
</comment>
<evidence type="ECO:0000313" key="10">
    <source>
        <dbReference type="EMBL" id="SMP33785.1"/>
    </source>
</evidence>